<keyword evidence="6" id="KW-1185">Reference proteome</keyword>
<protein>
    <recommendedName>
        <fullName evidence="7">Trafficking protein particle complex subunit 9</fullName>
    </recommendedName>
</protein>
<evidence type="ECO:0000256" key="2">
    <source>
        <dbReference type="SAM" id="MobiDB-lite"/>
    </source>
</evidence>
<organism evidence="5 6">
    <name type="scientific">Larinioides sclopetarius</name>
    <dbReference type="NCBI Taxonomy" id="280406"/>
    <lineage>
        <taxon>Eukaryota</taxon>
        <taxon>Metazoa</taxon>
        <taxon>Ecdysozoa</taxon>
        <taxon>Arthropoda</taxon>
        <taxon>Chelicerata</taxon>
        <taxon>Arachnida</taxon>
        <taxon>Araneae</taxon>
        <taxon>Araneomorphae</taxon>
        <taxon>Entelegynae</taxon>
        <taxon>Araneoidea</taxon>
        <taxon>Araneidae</taxon>
        <taxon>Larinioides</taxon>
    </lineage>
</organism>
<feature type="compositionally biased region" description="Low complexity" evidence="2">
    <location>
        <begin position="235"/>
        <end position="245"/>
    </location>
</feature>
<dbReference type="PANTHER" id="PTHR21512">
    <property type="entry name" value="TRAFFICKING PROTEIN PARTICLE COMPLEX SUBUNIT 9"/>
    <property type="match status" value="1"/>
</dbReference>
<dbReference type="InterPro" id="IPR058563">
    <property type="entry name" value="Trs120_TRAPPC9_N"/>
</dbReference>
<reference evidence="5 6" key="1">
    <citation type="submission" date="2024-04" db="EMBL/GenBank/DDBJ databases">
        <authorList>
            <person name="Rising A."/>
            <person name="Reimegard J."/>
            <person name="Sonavane S."/>
            <person name="Akerstrom W."/>
            <person name="Nylinder S."/>
            <person name="Hedman E."/>
            <person name="Kallberg Y."/>
        </authorList>
    </citation>
    <scope>NUCLEOTIDE SEQUENCE [LARGE SCALE GENOMIC DNA]</scope>
</reference>
<sequence length="1303" mass="146296">MSVPDYDLRAEDHRTVLVLVKQIGDKVSKKSFSKIFERIKTVQYVTIRESGSTRFIWFRYETDYPPENNDWGDFQTHRKVLGLISIGKSGPDESVEELSKEHSILLEKYNNSMFDSRCFAFNSDSVSPSDISDSKFSLDDKTVSPDCTHSPVIDNLKNDVFKDNVEPVPKSHMANDDDINLFNNYYSSSPKSDTPETSLIDLDESGFSPDFNSLPSFHCTNLNDVNHSIDSTESNTLSSSCSPSSPVIPGDSPASKKFMIPSSNSRSTHCIIYSDTNNCDQLEHDVRELVNSIFWILESKRLDRSFEKQDKIPLLTAPFEKKNFVGIDTDTKVYKKRCLGRMKKHIGDLALQAGLPLEALPLYISSTESLKSGQDWLWLAAAYEGQCAASAILQSEAKDIPLKEHSPERFKIPVPKIMKSTSQSKSLPPYLDPVEYKNLGKSILSFEEIAEKYEEAIMHYEKYQGAAIVELECSMKAARVFIAYQKFIEASKVLQNVVFTSVIQSDEQKVIRFNALFQVFTDMGFHRKASFFKRMAAKACVANPNPNWLKCYYLMLESLPGFSLPLDAEEYPSDNSLGWPGIQYQLLNDISRVSLMLNYQAVTVRHLTYTLHTQLNRLTPTQLRIICRQLEELTAKCEGAPVPLILENGITIPPVNLLNLPRVKSFKLQSLRPHLRPVKITINDSKAESEQDSIFIFSAISRDRSAKGSCMIDFKWVEGDICEVALQVFNPLPFELKVTNMSILADDIPFESFPACLSLPAESGPYPVTLHGSPVGSGKLQILGYTTHVMGVKSICLLKDIPAIRKPHFTIDVIPRLPIIELSTSLPRSSMFSSLEDTSYVVISASSTMMTGQSQECTITISNPGVESVEWIDISLHSKLKKDLEASFFTWSKENLDTQLPITAGSAASFTLYINSIDDFISDIPLKKEENETNRSGLSSGNNTPVRRIIQPKGSSTPFKSKIVEAVIQIQYSGGPGMVAGYCRQCAIALTIEVCPSIMITKWDVLPSEVPTHCYLVLDILNCTGGEMEVQYATNKRIHIEASDICRVPVPVERCPLSAMTESFGTGWASVDICGHLWKYMDDPTDQRKGKLLKACRKHLENLVDLQWTSIACSQITGKASISEIPWTDDMLGFILMSPIRWEVLVNGKECKPESESCFPVGDLITFSIKLLNVSDVSLLSLNLFIRGYQDHQNGNQSYRIETKRAVSGRDRLHIDEIKPHEEFFHECGFTFFHSGVYKVDILCSHNDPVVLQTPNLLELETDSIASIRGKKTKTIYPRSWHKDPCLIQKCSPPTIDITIFEE</sequence>
<dbReference type="Pfam" id="PF08626">
    <property type="entry name" value="TRAPPC9-Trs120"/>
    <property type="match status" value="1"/>
</dbReference>
<evidence type="ECO:0000313" key="5">
    <source>
        <dbReference type="EMBL" id="CAL1295464.1"/>
    </source>
</evidence>
<dbReference type="InterPro" id="IPR013935">
    <property type="entry name" value="Trs120_TRAPPC9"/>
</dbReference>
<evidence type="ECO:0008006" key="7">
    <source>
        <dbReference type="Google" id="ProtNLM"/>
    </source>
</evidence>
<proteinExistence type="inferred from homology"/>
<accession>A0AAV2BHQ6</accession>
<dbReference type="InterPro" id="IPR058565">
    <property type="entry name" value="Ig_TRAPPC9_Trs120_1st"/>
</dbReference>
<feature type="domain" description="Trs120/TRAPPC9 N-terminal" evidence="3">
    <location>
        <begin position="56"/>
        <end position="394"/>
    </location>
</feature>
<comment type="similarity">
    <text evidence="1">Belongs to the NIBP family.</text>
</comment>
<dbReference type="Proteomes" id="UP001497382">
    <property type="component" value="Unassembled WGS sequence"/>
</dbReference>
<evidence type="ECO:0000313" key="6">
    <source>
        <dbReference type="Proteomes" id="UP001497382"/>
    </source>
</evidence>
<dbReference type="EMBL" id="CAXIEN010000371">
    <property type="protein sequence ID" value="CAL1295464.1"/>
    <property type="molecule type" value="Genomic_DNA"/>
</dbReference>
<name>A0AAV2BHQ6_9ARAC</name>
<gene>
    <name evidence="5" type="ORF">LARSCL_LOCUS19289</name>
</gene>
<comment type="caution">
    <text evidence="5">The sequence shown here is derived from an EMBL/GenBank/DDBJ whole genome shotgun (WGS) entry which is preliminary data.</text>
</comment>
<feature type="region of interest" description="Disordered" evidence="2">
    <location>
        <begin position="235"/>
        <end position="254"/>
    </location>
</feature>
<dbReference type="GO" id="GO:0005802">
    <property type="term" value="C:trans-Golgi network"/>
    <property type="evidence" value="ECO:0007669"/>
    <property type="project" value="TreeGrafter"/>
</dbReference>
<evidence type="ECO:0000259" key="3">
    <source>
        <dbReference type="Pfam" id="PF08626"/>
    </source>
</evidence>
<evidence type="ECO:0000256" key="1">
    <source>
        <dbReference type="ARBA" id="ARBA00008459"/>
    </source>
</evidence>
<dbReference type="PANTHER" id="PTHR21512:SF5">
    <property type="entry name" value="TRAFFICKING PROTEIN PARTICLE COMPLEX SUBUNIT 9"/>
    <property type="match status" value="1"/>
</dbReference>
<dbReference type="Pfam" id="PF26254">
    <property type="entry name" value="Ig_TRAPPC9-Trs120_1st"/>
    <property type="match status" value="1"/>
</dbReference>
<evidence type="ECO:0000259" key="4">
    <source>
        <dbReference type="Pfam" id="PF26254"/>
    </source>
</evidence>
<feature type="domain" description="Trs120/TRAPPC9 first Ig-like" evidence="4">
    <location>
        <begin position="683"/>
        <end position="792"/>
    </location>
</feature>